<dbReference type="SMART" id="SM00164">
    <property type="entry name" value="TBC"/>
    <property type="match status" value="1"/>
</dbReference>
<comment type="caution">
    <text evidence="2">The sequence shown here is derived from an EMBL/GenBank/DDBJ whole genome shotgun (WGS) entry which is preliminary data.</text>
</comment>
<name>A0A2T9Y9X4_9FUNG</name>
<keyword evidence="3" id="KW-1185">Reference proteome</keyword>
<gene>
    <name evidence="2" type="ORF">BB559_005231</name>
</gene>
<sequence>MSSEQSGSRLNRMSPNSEPRFDTEIFLEILDSEVFVDLGRLRKCSRNGIPEKLRPTVWKYLLGVEKPDRSNELSLRKDRAGRYAEMDKNNSDTGKRIRGEVNRYFQRLGKNNFFDPREDTSKFESIICAYLNSNNQIEYKPSFVQMCAPFVHIIPEEYDAYYCFESLMTKIEDYSSVHSTNQQVAQFLSYFRAGFPDMYSNFEDEEINFSEFVSIWLKALLAPQLPLSCVLRLWDVYFSMPDFMEFHPFVCLSILSYLKDSLEELEHSEIKAVIFRLPELDVSSIVNHAVNLQRKIDLLKF</sequence>
<dbReference type="Gene3D" id="1.10.8.270">
    <property type="entry name" value="putative rabgap domain of human tbc1 domain family member 14 like domains"/>
    <property type="match status" value="1"/>
</dbReference>
<evidence type="ECO:0000313" key="2">
    <source>
        <dbReference type="EMBL" id="PVU89141.1"/>
    </source>
</evidence>
<dbReference type="PANTHER" id="PTHR22957:SF268">
    <property type="entry name" value="ANKYRIN REPEAT-CONTAINING PROTEIN"/>
    <property type="match status" value="1"/>
</dbReference>
<dbReference type="SUPFAM" id="SSF47923">
    <property type="entry name" value="Ypt/Rab-GAP domain of gyp1p"/>
    <property type="match status" value="2"/>
</dbReference>
<accession>A0A2T9Y9X4</accession>
<dbReference type="Proteomes" id="UP000245699">
    <property type="component" value="Unassembled WGS sequence"/>
</dbReference>
<evidence type="ECO:0000313" key="3">
    <source>
        <dbReference type="Proteomes" id="UP000245699"/>
    </source>
</evidence>
<dbReference type="Pfam" id="PF00566">
    <property type="entry name" value="RabGAP-TBC"/>
    <property type="match status" value="1"/>
</dbReference>
<dbReference type="EMBL" id="MBFT01000571">
    <property type="protein sequence ID" value="PVU89141.1"/>
    <property type="molecule type" value="Genomic_DNA"/>
</dbReference>
<dbReference type="GO" id="GO:0005096">
    <property type="term" value="F:GTPase activator activity"/>
    <property type="evidence" value="ECO:0007669"/>
    <property type="project" value="TreeGrafter"/>
</dbReference>
<reference evidence="2 3" key="1">
    <citation type="journal article" date="2018" name="MBio">
        <title>Comparative Genomics Reveals the Core Gene Toolbox for the Fungus-Insect Symbiosis.</title>
        <authorList>
            <person name="Wang Y."/>
            <person name="Stata M."/>
            <person name="Wang W."/>
            <person name="Stajich J.E."/>
            <person name="White M.M."/>
            <person name="Moncalvo J.M."/>
        </authorList>
    </citation>
    <scope>NUCLEOTIDE SEQUENCE [LARGE SCALE GENOMIC DNA]</scope>
    <source>
        <strain evidence="2 3">AUS-77-4</strain>
    </source>
</reference>
<proteinExistence type="predicted"/>
<feature type="domain" description="Rab-GAP TBC" evidence="1">
    <location>
        <begin position="48"/>
        <end position="241"/>
    </location>
</feature>
<protein>
    <recommendedName>
        <fullName evidence="1">Rab-GAP TBC domain-containing protein</fullName>
    </recommendedName>
</protein>
<dbReference type="PANTHER" id="PTHR22957">
    <property type="entry name" value="TBC1 DOMAIN FAMILY MEMBER GTPASE-ACTIVATING PROTEIN"/>
    <property type="match status" value="1"/>
</dbReference>
<dbReference type="OrthoDB" id="27140at2759"/>
<organism evidence="2 3">
    <name type="scientific">Furculomyces boomerangus</name>
    <dbReference type="NCBI Taxonomy" id="61424"/>
    <lineage>
        <taxon>Eukaryota</taxon>
        <taxon>Fungi</taxon>
        <taxon>Fungi incertae sedis</taxon>
        <taxon>Zoopagomycota</taxon>
        <taxon>Kickxellomycotina</taxon>
        <taxon>Harpellomycetes</taxon>
        <taxon>Harpellales</taxon>
        <taxon>Harpellaceae</taxon>
        <taxon>Furculomyces</taxon>
    </lineage>
</organism>
<dbReference type="InterPro" id="IPR035969">
    <property type="entry name" value="Rab-GAP_TBC_sf"/>
</dbReference>
<dbReference type="PROSITE" id="PS50086">
    <property type="entry name" value="TBC_RABGAP"/>
    <property type="match status" value="1"/>
</dbReference>
<dbReference type="STRING" id="61424.A0A2T9Y9X4"/>
<dbReference type="AlphaFoldDB" id="A0A2T9Y9X4"/>
<evidence type="ECO:0000259" key="1">
    <source>
        <dbReference type="PROSITE" id="PS50086"/>
    </source>
</evidence>
<dbReference type="Gene3D" id="1.10.10.750">
    <property type="entry name" value="Ypt/Rab-GAP domain of gyp1p, domain 1"/>
    <property type="match status" value="1"/>
</dbReference>
<dbReference type="InterPro" id="IPR000195">
    <property type="entry name" value="Rab-GAP-TBC_dom"/>
</dbReference>
<dbReference type="Gene3D" id="1.10.472.80">
    <property type="entry name" value="Ypt/Rab-GAP domain of gyp1p, domain 3"/>
    <property type="match status" value="1"/>
</dbReference>